<dbReference type="PANTHER" id="PTHR32328">
    <property type="entry name" value="L-SERYL-TRNA(SEC) SELENIUM TRANSFERASE"/>
    <property type="match status" value="1"/>
</dbReference>
<dbReference type="Proteomes" id="UP000005723">
    <property type="component" value="Unassembled WGS sequence"/>
</dbReference>
<reference evidence="5 6" key="1">
    <citation type="submission" date="2010-01" db="EMBL/GenBank/DDBJ databases">
        <authorList>
            <person name="Muzny D."/>
            <person name="Qin X."/>
            <person name="Deng J."/>
            <person name="Jiang H."/>
            <person name="Liu Y."/>
            <person name="Qu J."/>
            <person name="Song X.-Z."/>
            <person name="Zhang L."/>
            <person name="Thornton R."/>
            <person name="Coyle M."/>
            <person name="Francisco L."/>
            <person name="Jackson L."/>
            <person name="Javaid M."/>
            <person name="Korchina V."/>
            <person name="Kovar C."/>
            <person name="Mata R."/>
            <person name="Mathew T."/>
            <person name="Ngo R."/>
            <person name="Nguyen L."/>
            <person name="Nguyen N."/>
            <person name="Okwuonu G."/>
            <person name="Ongeri F."/>
            <person name="Pham C."/>
            <person name="Simmons D."/>
            <person name="Wilczek-Boney K."/>
            <person name="Hale W."/>
            <person name="Jakkamsetti A."/>
            <person name="Pham P."/>
            <person name="Ruth R."/>
            <person name="San Lucas F."/>
            <person name="Warren J."/>
            <person name="Zhang J."/>
            <person name="Zhao Z."/>
            <person name="Zhou C."/>
            <person name="Zhu D."/>
            <person name="Lee S."/>
            <person name="Bess C."/>
            <person name="Blankenburg K."/>
            <person name="Forbes L."/>
            <person name="Fu Q."/>
            <person name="Gubbala S."/>
            <person name="Hirani K."/>
            <person name="Jayaseelan J.C."/>
            <person name="Lara F."/>
            <person name="Munidasa M."/>
            <person name="Palculict T."/>
            <person name="Patil S."/>
            <person name="Pu L.-L."/>
            <person name="Saada N."/>
            <person name="Tang L."/>
            <person name="Weissenberger G."/>
            <person name="Zhu Y."/>
            <person name="Hemphill L."/>
            <person name="Shang Y."/>
            <person name="Youmans B."/>
            <person name="Ayvaz T."/>
            <person name="Ross M."/>
            <person name="Santibanez J."/>
            <person name="Aqrawi P."/>
            <person name="Gross S."/>
            <person name="Joshi V."/>
            <person name="Fowler G."/>
            <person name="Nazareth L."/>
            <person name="Reid J."/>
            <person name="Worley K."/>
            <person name="Petrosino J."/>
            <person name="Highlander S."/>
            <person name="Gibbs R."/>
        </authorList>
    </citation>
    <scope>NUCLEOTIDE SEQUENCE [LARGE SCALE GENOMIC DNA]</scope>
    <source>
        <strain evidence="5 6">DSM 4582</strain>
    </source>
</reference>
<evidence type="ECO:0000313" key="6">
    <source>
        <dbReference type="Proteomes" id="UP000005723"/>
    </source>
</evidence>
<sequence length="377" mass="40463">MKGKPLMSSIYEKYQLKQVINTSGRMTALGVSTPRQEVIDAVGYGLDHYFDIKDLVNKTGAYIANLLNVEAAVVVSCASAGIAQSVAATIVKDNANLLVNLHSAAVNEPREIVLPRGHNVNFGAPVDTMVALGGGKVIEAGYANECSAEQLEACITRQTAAILYIKSHHCVQKSILSVEQAAAVARKHQLPLIVDAAAEEDLLCYYQMGADLVIYSGAKAIEGPTSGLVIGKKQLVEWVKLQSGGIGRAMKVGKEGILGLTQAIESYLTQEKTSGAQMVERMTPFINSLNTLNGVSAKTVWDSAGRDIARTEIAFDEAAIGMSTLDIVQALKTGDIAIYFRGYKANEGKIEVDVRSVDQQQLTTVFNCIKKLLEQQA</sequence>
<dbReference type="SUPFAM" id="SSF53383">
    <property type="entry name" value="PLP-dependent transferases"/>
    <property type="match status" value="1"/>
</dbReference>
<evidence type="ECO:0000256" key="3">
    <source>
        <dbReference type="ARBA" id="ARBA00044507"/>
    </source>
</evidence>
<dbReference type="HOGENOM" id="CLU_040896_1_0_6"/>
<name>D4E169_SEROD</name>
<feature type="modified residue" description="N6-(pyridoxal phosphate)lysine" evidence="4">
    <location>
        <position position="219"/>
    </location>
</feature>
<dbReference type="FunFam" id="3.40.640.10:FF:000056">
    <property type="entry name" value="SelA-like pyridoxal phosphate-dependent enzyme"/>
    <property type="match status" value="1"/>
</dbReference>
<protein>
    <submittedName>
        <fullName evidence="5">Putative pyridoxal phosphate-dependent enzyme</fullName>
    </submittedName>
</protein>
<evidence type="ECO:0000313" key="5">
    <source>
        <dbReference type="EMBL" id="EFE96414.1"/>
    </source>
</evidence>
<dbReference type="GO" id="GO:0004125">
    <property type="term" value="F:L-seryl-tRNA(Sec) selenium transferase activity"/>
    <property type="evidence" value="ECO:0007669"/>
    <property type="project" value="TreeGrafter"/>
</dbReference>
<keyword evidence="2 4" id="KW-0663">Pyridoxal phosphate</keyword>
<keyword evidence="6" id="KW-1185">Reference proteome</keyword>
<dbReference type="PANTHER" id="PTHR32328:SF0">
    <property type="entry name" value="L-SERYL-TRNA(SEC) SELENIUM TRANSFERASE"/>
    <property type="match status" value="1"/>
</dbReference>
<dbReference type="EMBL" id="ADBY01000032">
    <property type="protein sequence ID" value="EFE96414.1"/>
    <property type="molecule type" value="Genomic_DNA"/>
</dbReference>
<dbReference type="STRING" id="667129.HMPREF0758_1843"/>
<gene>
    <name evidence="5" type="ORF">HMPREF0758_1843</name>
</gene>
<dbReference type="InterPro" id="IPR015424">
    <property type="entry name" value="PyrdxlP-dep_Trfase"/>
</dbReference>
<dbReference type="Pfam" id="PF03841">
    <property type="entry name" value="SelA"/>
    <property type="match status" value="1"/>
</dbReference>
<organism evidence="5 6">
    <name type="scientific">Serratia odorifera DSM 4582</name>
    <dbReference type="NCBI Taxonomy" id="667129"/>
    <lineage>
        <taxon>Bacteria</taxon>
        <taxon>Pseudomonadati</taxon>
        <taxon>Pseudomonadota</taxon>
        <taxon>Gammaproteobacteria</taxon>
        <taxon>Enterobacterales</taxon>
        <taxon>Yersiniaceae</taxon>
        <taxon>Serratia</taxon>
    </lineage>
</organism>
<accession>D4E169</accession>
<comment type="caution">
    <text evidence="5">The sequence shown here is derived from an EMBL/GenBank/DDBJ whole genome shotgun (WGS) entry which is preliminary data.</text>
</comment>
<dbReference type="InterPro" id="IPR015421">
    <property type="entry name" value="PyrdxlP-dep_Trfase_major"/>
</dbReference>
<dbReference type="NCBIfam" id="TIGR01437">
    <property type="entry name" value="selA_rel"/>
    <property type="match status" value="1"/>
</dbReference>
<comment type="cofactor">
    <cofactor evidence="1 4">
        <name>pyridoxal 5'-phosphate</name>
        <dbReference type="ChEBI" id="CHEBI:597326"/>
    </cofactor>
</comment>
<comment type="similarity">
    <text evidence="3">Belongs to the SelA family.</text>
</comment>
<proteinExistence type="inferred from homology"/>
<dbReference type="InterPro" id="IPR006337">
    <property type="entry name" value="DgaE-like"/>
</dbReference>
<evidence type="ECO:0000256" key="2">
    <source>
        <dbReference type="ARBA" id="ARBA00022898"/>
    </source>
</evidence>
<evidence type="ECO:0000256" key="4">
    <source>
        <dbReference type="PIRSR" id="PIRSR618319-50"/>
    </source>
</evidence>
<dbReference type="AlphaFoldDB" id="D4E169"/>
<evidence type="ECO:0000256" key="1">
    <source>
        <dbReference type="ARBA" id="ARBA00001933"/>
    </source>
</evidence>
<dbReference type="InterPro" id="IPR018319">
    <property type="entry name" value="SelA-like"/>
</dbReference>
<dbReference type="Gene3D" id="3.40.640.10">
    <property type="entry name" value="Type I PLP-dependent aspartate aminotransferase-like (Major domain)"/>
    <property type="match status" value="1"/>
</dbReference>